<evidence type="ECO:0000313" key="1">
    <source>
        <dbReference type="EMBL" id="NYE69721.1"/>
    </source>
</evidence>
<dbReference type="SUPFAM" id="SSF53850">
    <property type="entry name" value="Periplasmic binding protein-like II"/>
    <property type="match status" value="1"/>
</dbReference>
<organism evidence="1 2">
    <name type="scientific">Microlunatus parietis</name>
    <dbReference type="NCBI Taxonomy" id="682979"/>
    <lineage>
        <taxon>Bacteria</taxon>
        <taxon>Bacillati</taxon>
        <taxon>Actinomycetota</taxon>
        <taxon>Actinomycetes</taxon>
        <taxon>Propionibacteriales</taxon>
        <taxon>Propionibacteriaceae</taxon>
        <taxon>Microlunatus</taxon>
    </lineage>
</organism>
<keyword evidence="1" id="KW-0813">Transport</keyword>
<sequence length="450" mass="48204">MINTTTEPKPWRPRAVPRRAVLGGLAATAAGGLAGCGSGGTGNPGGGGGKGGVLNVWGGVPAESGPDDLIKAFNEEHPNIKVTYTRYVNDDQGNLKLDTSLQGGVPIDVFFSYSPANVKKRSGLALDLTERVAADPELAPFTADADPINNYPLDGKLFCVPAALAPHNVYVNETMIKDAGITLPETWDVDEFVEIARKLTVPGKTFGSLNAPTIARPTLGSNSNYTEDGKANFANPLFAQELELALSLQKEGTTMPQAQILAEKLKTFPHTPFIAGRVAMVIQAGHLVRYIGDTKEYPHDFKTICMPTPAPVKGKPYWNTGSIGDLMSISAKSKNVDNAWTFVQFWVKNAAKFMIKGGRLPSLVGDAKPTDMIAQLLGPERDKLYDPASFERFLFSSDLQVAVDTKFSGATQITQIIDKLTDEVLLGDRTVDSWVTEAVKQADAAIATAP</sequence>
<dbReference type="EMBL" id="JACCBU010000001">
    <property type="protein sequence ID" value="NYE69721.1"/>
    <property type="molecule type" value="Genomic_DNA"/>
</dbReference>
<dbReference type="RefSeq" id="WP_179748675.1">
    <property type="nucleotide sequence ID" value="NZ_JACCBU010000001.1"/>
</dbReference>
<dbReference type="PANTHER" id="PTHR43649">
    <property type="entry name" value="ARABINOSE-BINDING PROTEIN-RELATED"/>
    <property type="match status" value="1"/>
</dbReference>
<dbReference type="AlphaFoldDB" id="A0A7Y9LBD6"/>
<dbReference type="InterPro" id="IPR006059">
    <property type="entry name" value="SBP"/>
</dbReference>
<keyword evidence="1" id="KW-0762">Sugar transport</keyword>
<proteinExistence type="predicted"/>
<gene>
    <name evidence="1" type="ORF">BKA15_001050</name>
</gene>
<protein>
    <submittedName>
        <fullName evidence="1">Multiple sugar transport system substrate-binding protein</fullName>
    </submittedName>
</protein>
<reference evidence="1 2" key="1">
    <citation type="submission" date="2020-07" db="EMBL/GenBank/DDBJ databases">
        <title>Sequencing the genomes of 1000 actinobacteria strains.</title>
        <authorList>
            <person name="Klenk H.-P."/>
        </authorList>
    </citation>
    <scope>NUCLEOTIDE SEQUENCE [LARGE SCALE GENOMIC DNA]</scope>
    <source>
        <strain evidence="1 2">DSM 22083</strain>
    </source>
</reference>
<dbReference type="InterPro" id="IPR050490">
    <property type="entry name" value="Bact_solute-bd_prot1"/>
</dbReference>
<accession>A0A7Y9LBD6</accession>
<dbReference type="Proteomes" id="UP000569914">
    <property type="component" value="Unassembled WGS sequence"/>
</dbReference>
<dbReference type="Gene3D" id="3.40.190.10">
    <property type="entry name" value="Periplasmic binding protein-like II"/>
    <property type="match status" value="1"/>
</dbReference>
<keyword evidence="2" id="KW-1185">Reference proteome</keyword>
<dbReference type="PANTHER" id="PTHR43649:SF30">
    <property type="entry name" value="ABC TRANSPORTER SUBSTRATE-BINDING PROTEIN"/>
    <property type="match status" value="1"/>
</dbReference>
<evidence type="ECO:0000313" key="2">
    <source>
        <dbReference type="Proteomes" id="UP000569914"/>
    </source>
</evidence>
<dbReference type="Pfam" id="PF01547">
    <property type="entry name" value="SBP_bac_1"/>
    <property type="match status" value="1"/>
</dbReference>
<name>A0A7Y9LBD6_9ACTN</name>
<comment type="caution">
    <text evidence="1">The sequence shown here is derived from an EMBL/GenBank/DDBJ whole genome shotgun (WGS) entry which is preliminary data.</text>
</comment>